<sequence>MFIFPQYSAWGPATTAIPSEQTDAADVKERL</sequence>
<dbReference type="EMBL" id="JAATJN010000001">
    <property type="protein sequence ID" value="NJC58136.1"/>
    <property type="molecule type" value="Genomic_DNA"/>
</dbReference>
<organism evidence="1 2">
    <name type="scientific">Brevibacterium marinum</name>
    <dbReference type="NCBI Taxonomy" id="418643"/>
    <lineage>
        <taxon>Bacteria</taxon>
        <taxon>Bacillati</taxon>
        <taxon>Actinomycetota</taxon>
        <taxon>Actinomycetes</taxon>
        <taxon>Micrococcales</taxon>
        <taxon>Brevibacteriaceae</taxon>
        <taxon>Brevibacterium</taxon>
    </lineage>
</organism>
<proteinExistence type="predicted"/>
<evidence type="ECO:0000313" key="2">
    <source>
        <dbReference type="Proteomes" id="UP000576792"/>
    </source>
</evidence>
<dbReference type="AlphaFoldDB" id="A0A846S1U9"/>
<dbReference type="Proteomes" id="UP000576792">
    <property type="component" value="Unassembled WGS sequence"/>
</dbReference>
<comment type="caution">
    <text evidence="1">The sequence shown here is derived from an EMBL/GenBank/DDBJ whole genome shotgun (WGS) entry which is preliminary data.</text>
</comment>
<keyword evidence="2" id="KW-1185">Reference proteome</keyword>
<accession>A0A846S1U9</accession>
<reference evidence="1 2" key="1">
    <citation type="submission" date="2020-03" db="EMBL/GenBank/DDBJ databases">
        <title>Sequencing the genomes of 1000 actinobacteria strains.</title>
        <authorList>
            <person name="Klenk H.-P."/>
        </authorList>
    </citation>
    <scope>NUCLEOTIDE SEQUENCE [LARGE SCALE GENOMIC DNA]</scope>
    <source>
        <strain evidence="1 2">DSM 18964</strain>
    </source>
</reference>
<name>A0A846S1U9_9MICO</name>
<gene>
    <name evidence="1" type="ORF">BKA07_003171</name>
</gene>
<evidence type="ECO:0000313" key="1">
    <source>
        <dbReference type="EMBL" id="NJC58136.1"/>
    </source>
</evidence>
<protein>
    <submittedName>
        <fullName evidence="1">Uncharacterized protein</fullName>
    </submittedName>
</protein>